<comment type="caution">
    <text evidence="6">The sequence shown here is derived from an EMBL/GenBank/DDBJ whole genome shotgun (WGS) entry which is preliminary data.</text>
</comment>
<dbReference type="EMBL" id="BRXS01000001">
    <property type="protein sequence ID" value="GLC23509.1"/>
    <property type="molecule type" value="Genomic_DNA"/>
</dbReference>
<dbReference type="GO" id="GO:0005384">
    <property type="term" value="F:manganese ion transmembrane transporter activity"/>
    <property type="evidence" value="ECO:0007669"/>
    <property type="project" value="TreeGrafter"/>
</dbReference>
<feature type="transmembrane region" description="Helical" evidence="5">
    <location>
        <begin position="132"/>
        <end position="149"/>
    </location>
</feature>
<evidence type="ECO:0000256" key="4">
    <source>
        <dbReference type="ARBA" id="ARBA00023136"/>
    </source>
</evidence>
<dbReference type="RefSeq" id="WP_284347946.1">
    <property type="nucleotide sequence ID" value="NZ_BRXS01000001.1"/>
</dbReference>
<dbReference type="InterPro" id="IPR001046">
    <property type="entry name" value="NRAMP_fam"/>
</dbReference>
<keyword evidence="7" id="KW-1185">Reference proteome</keyword>
<dbReference type="GO" id="GO:0005886">
    <property type="term" value="C:plasma membrane"/>
    <property type="evidence" value="ECO:0007669"/>
    <property type="project" value="TreeGrafter"/>
</dbReference>
<dbReference type="PANTHER" id="PTHR11706:SF2">
    <property type="entry name" value="TRANSPORTER PROTEIN"/>
    <property type="match status" value="1"/>
</dbReference>
<keyword evidence="3 5" id="KW-1133">Transmembrane helix</keyword>
<feature type="transmembrane region" description="Helical" evidence="5">
    <location>
        <begin position="381"/>
        <end position="404"/>
    </location>
</feature>
<organism evidence="6 7">
    <name type="scientific">Roseisolibacter agri</name>
    <dbReference type="NCBI Taxonomy" id="2014610"/>
    <lineage>
        <taxon>Bacteria</taxon>
        <taxon>Pseudomonadati</taxon>
        <taxon>Gemmatimonadota</taxon>
        <taxon>Gemmatimonadia</taxon>
        <taxon>Gemmatimonadales</taxon>
        <taxon>Gemmatimonadaceae</taxon>
        <taxon>Roseisolibacter</taxon>
    </lineage>
</organism>
<proteinExistence type="predicted"/>
<evidence type="ECO:0000313" key="6">
    <source>
        <dbReference type="EMBL" id="GLC23509.1"/>
    </source>
</evidence>
<name>A0AA37PZB3_9BACT</name>
<feature type="transmembrane region" description="Helical" evidence="5">
    <location>
        <begin position="285"/>
        <end position="310"/>
    </location>
</feature>
<keyword evidence="2 5" id="KW-0812">Transmembrane</keyword>
<protein>
    <submittedName>
        <fullName evidence="6">Transporter</fullName>
    </submittedName>
</protein>
<evidence type="ECO:0000256" key="5">
    <source>
        <dbReference type="SAM" id="Phobius"/>
    </source>
</evidence>
<dbReference type="Pfam" id="PF01566">
    <property type="entry name" value="Nramp"/>
    <property type="match status" value="1"/>
</dbReference>
<feature type="transmembrane region" description="Helical" evidence="5">
    <location>
        <begin position="24"/>
        <end position="43"/>
    </location>
</feature>
<dbReference type="GO" id="GO:0034755">
    <property type="term" value="P:iron ion transmembrane transport"/>
    <property type="evidence" value="ECO:0007669"/>
    <property type="project" value="TreeGrafter"/>
</dbReference>
<feature type="transmembrane region" description="Helical" evidence="5">
    <location>
        <begin position="198"/>
        <end position="221"/>
    </location>
</feature>
<evidence type="ECO:0000256" key="3">
    <source>
        <dbReference type="ARBA" id="ARBA00022989"/>
    </source>
</evidence>
<feature type="transmembrane region" description="Helical" evidence="5">
    <location>
        <begin position="242"/>
        <end position="265"/>
    </location>
</feature>
<dbReference type="GO" id="GO:0015086">
    <property type="term" value="F:cadmium ion transmembrane transporter activity"/>
    <property type="evidence" value="ECO:0007669"/>
    <property type="project" value="TreeGrafter"/>
</dbReference>
<evidence type="ECO:0000256" key="2">
    <source>
        <dbReference type="ARBA" id="ARBA00022692"/>
    </source>
</evidence>
<keyword evidence="4 5" id="KW-0472">Membrane</keyword>
<feature type="transmembrane region" description="Helical" evidence="5">
    <location>
        <begin position="346"/>
        <end position="369"/>
    </location>
</feature>
<accession>A0AA37PZB3</accession>
<evidence type="ECO:0000313" key="7">
    <source>
        <dbReference type="Proteomes" id="UP001161325"/>
    </source>
</evidence>
<dbReference type="PANTHER" id="PTHR11706">
    <property type="entry name" value="SOLUTE CARRIER PROTEIN FAMILY 11 MEMBER"/>
    <property type="match status" value="1"/>
</dbReference>
<evidence type="ECO:0000256" key="1">
    <source>
        <dbReference type="ARBA" id="ARBA00004141"/>
    </source>
</evidence>
<feature type="transmembrane region" description="Helical" evidence="5">
    <location>
        <begin position="322"/>
        <end position="340"/>
    </location>
</feature>
<dbReference type="AlphaFoldDB" id="A0AA37PZB3"/>
<reference evidence="6" key="1">
    <citation type="submission" date="2022-08" db="EMBL/GenBank/DDBJ databases">
        <title>Draft genome sequencing of Roseisolibacter agri AW1220.</title>
        <authorList>
            <person name="Tobiishi Y."/>
            <person name="Tonouchi A."/>
        </authorList>
    </citation>
    <scope>NUCLEOTIDE SEQUENCE</scope>
    <source>
        <strain evidence="6">AW1220</strain>
    </source>
</reference>
<feature type="transmembrane region" description="Helical" evidence="5">
    <location>
        <begin position="161"/>
        <end position="178"/>
    </location>
</feature>
<feature type="transmembrane region" description="Helical" evidence="5">
    <location>
        <begin position="92"/>
        <end position="112"/>
    </location>
</feature>
<sequence length="408" mass="40922">MSAPATAPVSAPPSSASSARDVRGALVGAAFLMATSAVGPGFLTQTALFTAQLGASFGFAILVSVLLDLAAQMTVWRVLVAAARPAPVVADAVLPGLGVALALAVSFGGLAFNVGNVAGAGLGLEALLDIPTPVGATLSAAMAVALFLVPRAGRAMDRFSAFLGLVMLALLAFVVVRAQPPLAEAVVRTVLPTRVDALAIVTIVGGTVGGYITFAGAHRLLDAGVVGVDAVPRATRAASSGILLASAVRVALFLAALGVVARGATLGTTNPPAEVFRFAAGAVGMRLFGLLMWAAAITSVVGSAYTTVSFLRAIAKPVERNARTAIVAFIVVSTAIFLLVGRPVRVLVLAGAVNGCILPLALATMVVAARRPAIVGAYRHPAWLTAVGAITAAAMAALSVRTIWQLLG</sequence>
<dbReference type="Proteomes" id="UP001161325">
    <property type="component" value="Unassembled WGS sequence"/>
</dbReference>
<comment type="subcellular location">
    <subcellularLocation>
        <location evidence="1">Membrane</location>
        <topology evidence="1">Multi-pass membrane protein</topology>
    </subcellularLocation>
</comment>
<feature type="transmembrane region" description="Helical" evidence="5">
    <location>
        <begin position="49"/>
        <end position="71"/>
    </location>
</feature>
<gene>
    <name evidence="6" type="ORF">rosag_00220</name>
</gene>